<dbReference type="RefSeq" id="WP_018328772.1">
    <property type="nucleotide sequence ID" value="NZ_JACHBK010000006.1"/>
</dbReference>
<evidence type="ECO:0000259" key="2">
    <source>
        <dbReference type="Pfam" id="PF23893"/>
    </source>
</evidence>
<dbReference type="InterPro" id="IPR057770">
    <property type="entry name" value="YscD/Y4YQ_C"/>
</dbReference>
<keyword evidence="4" id="KW-1185">Reference proteome</keyword>
<dbReference type="Proteomes" id="UP000585507">
    <property type="component" value="Unassembled WGS sequence"/>
</dbReference>
<evidence type="ECO:0000256" key="1">
    <source>
        <dbReference type="SAM" id="MobiDB-lite"/>
    </source>
</evidence>
<reference evidence="3 4" key="1">
    <citation type="submission" date="2020-08" db="EMBL/GenBank/DDBJ databases">
        <title>Genomic Encyclopedia of Type Strains, Phase IV (KMG-V): Genome sequencing to study the core and pangenomes of soil and plant-associated prokaryotes.</title>
        <authorList>
            <person name="Whitman W."/>
        </authorList>
    </citation>
    <scope>NUCLEOTIDE SEQUENCE [LARGE SCALE GENOMIC DNA]</scope>
    <source>
        <strain evidence="3 4">SEMIA 4084</strain>
    </source>
</reference>
<protein>
    <recommendedName>
        <fullName evidence="2">YscD/Y4YQ C-terminal domain-containing protein</fullName>
    </recommendedName>
</protein>
<evidence type="ECO:0000313" key="4">
    <source>
        <dbReference type="Proteomes" id="UP000585507"/>
    </source>
</evidence>
<comment type="caution">
    <text evidence="3">The sequence shown here is derived from an EMBL/GenBank/DDBJ whole genome shotgun (WGS) entry which is preliminary data.</text>
</comment>
<proteinExistence type="predicted"/>
<dbReference type="EMBL" id="JACHBK010000006">
    <property type="protein sequence ID" value="MBB5536486.1"/>
    <property type="molecule type" value="Genomic_DNA"/>
</dbReference>
<evidence type="ECO:0000313" key="3">
    <source>
        <dbReference type="EMBL" id="MBB5536486.1"/>
    </source>
</evidence>
<organism evidence="3 4">
    <name type="scientific">Rhizobium giardinii</name>
    <dbReference type="NCBI Taxonomy" id="56731"/>
    <lineage>
        <taxon>Bacteria</taxon>
        <taxon>Pseudomonadati</taxon>
        <taxon>Pseudomonadota</taxon>
        <taxon>Alphaproteobacteria</taxon>
        <taxon>Hyphomicrobiales</taxon>
        <taxon>Rhizobiaceae</taxon>
        <taxon>Rhizobium/Agrobacterium group</taxon>
        <taxon>Rhizobium</taxon>
    </lineage>
</organism>
<feature type="region of interest" description="Disordered" evidence="1">
    <location>
        <begin position="1"/>
        <end position="20"/>
    </location>
</feature>
<feature type="compositionally biased region" description="Polar residues" evidence="1">
    <location>
        <begin position="9"/>
        <end position="18"/>
    </location>
</feature>
<sequence length="322" mass="33406">MRKGPLQPSIVSAPTTGGQLVPDGPKLRITRGGRASVHTLSEGTYTIGGGPACDLVILNLEPEPALLLTVTENAGQPAVMAEALRDDVQAAGRPLRPGEPTALVAGGVIRFADVECVIEGLASPVVRAFRPSRKVAAAGLLALAAAILLLGMRPDSDRSGSTEMGKISVPAPQPTTDFIVTELKEAIRLAHLQIGVVSVENGAAIHIGEGSLPLDLASRTRLEGILSAVGRRSPVPVVDVTTLSSGLSGFVAAASYAPLKFVVGNDGRRYREGDTVSGDWHIKEIQPGKMVVARGDETDTISFNPEPGMNLRLARTADDGGA</sequence>
<feature type="domain" description="YscD/Y4YQ C-terminal" evidence="2">
    <location>
        <begin position="262"/>
        <end position="298"/>
    </location>
</feature>
<name>A0A7W8UBT9_9HYPH</name>
<accession>A0A7W8UBT9</accession>
<dbReference type="AlphaFoldDB" id="A0A7W8UBT9"/>
<dbReference type="Pfam" id="PF23893">
    <property type="entry name" value="Y4YQ_C"/>
    <property type="match status" value="1"/>
</dbReference>
<gene>
    <name evidence="3" type="ORF">GGD55_003193</name>
</gene>